<gene>
    <name evidence="1" type="ORF">LENED_009434</name>
</gene>
<sequence>MQSLNPEFSRGKAHELDLTVDQFGFGNTFRERPVSPHADRFRSGYNLNQAEIDSFYMIEAERLVDGFQSQMQKLIKDEISLPSWKPTFNSPDLKIPQDHKEFIHNLKIPLARAPHHNLPDMLLYELGRFQQDKRLEARIQALFTAEPYHK</sequence>
<keyword evidence="2" id="KW-1185">Reference proteome</keyword>
<organism evidence="1 2">
    <name type="scientific">Lentinula edodes</name>
    <name type="common">Shiitake mushroom</name>
    <name type="synonym">Lentinus edodes</name>
    <dbReference type="NCBI Taxonomy" id="5353"/>
    <lineage>
        <taxon>Eukaryota</taxon>
        <taxon>Fungi</taxon>
        <taxon>Dikarya</taxon>
        <taxon>Basidiomycota</taxon>
        <taxon>Agaricomycotina</taxon>
        <taxon>Agaricomycetes</taxon>
        <taxon>Agaricomycetidae</taxon>
        <taxon>Agaricales</taxon>
        <taxon>Marasmiineae</taxon>
        <taxon>Omphalotaceae</taxon>
        <taxon>Lentinula</taxon>
    </lineage>
</organism>
<proteinExistence type="predicted"/>
<accession>A0A1Q3EJS1</accession>
<reference evidence="1 2" key="2">
    <citation type="submission" date="2017-02" db="EMBL/GenBank/DDBJ databases">
        <title>A genome survey and senescence transcriptome analysis in Lentinula edodes.</title>
        <authorList>
            <person name="Sakamoto Y."/>
            <person name="Nakade K."/>
            <person name="Sato S."/>
            <person name="Yoshida Y."/>
            <person name="Miyazaki K."/>
            <person name="Natsume S."/>
            <person name="Konno N."/>
        </authorList>
    </citation>
    <scope>NUCLEOTIDE SEQUENCE [LARGE SCALE GENOMIC DNA]</scope>
    <source>
        <strain evidence="1 2">NBRC 111202</strain>
    </source>
</reference>
<evidence type="ECO:0000313" key="2">
    <source>
        <dbReference type="Proteomes" id="UP000188533"/>
    </source>
</evidence>
<dbReference type="AlphaFoldDB" id="A0A1Q3EJS1"/>
<evidence type="ECO:0000313" key="1">
    <source>
        <dbReference type="EMBL" id="GAW07445.1"/>
    </source>
</evidence>
<reference evidence="1 2" key="1">
    <citation type="submission" date="2016-08" db="EMBL/GenBank/DDBJ databases">
        <authorList>
            <consortium name="Lentinula edodes genome sequencing consortium"/>
            <person name="Sakamoto Y."/>
            <person name="Nakade K."/>
            <person name="Sato S."/>
            <person name="Yoshida Y."/>
            <person name="Miyazaki K."/>
            <person name="Natsume S."/>
            <person name="Konno N."/>
        </authorList>
    </citation>
    <scope>NUCLEOTIDE SEQUENCE [LARGE SCALE GENOMIC DNA]</scope>
    <source>
        <strain evidence="1 2">NBRC 111202</strain>
    </source>
</reference>
<comment type="caution">
    <text evidence="1">The sequence shown here is derived from an EMBL/GenBank/DDBJ whole genome shotgun (WGS) entry which is preliminary data.</text>
</comment>
<dbReference type="EMBL" id="BDGU01000444">
    <property type="protein sequence ID" value="GAW07445.1"/>
    <property type="molecule type" value="Genomic_DNA"/>
</dbReference>
<dbReference type="Proteomes" id="UP000188533">
    <property type="component" value="Unassembled WGS sequence"/>
</dbReference>
<protein>
    <submittedName>
        <fullName evidence="1">Uncharacterized protein</fullName>
    </submittedName>
</protein>
<name>A0A1Q3EJS1_LENED</name>